<evidence type="ECO:0008006" key="9">
    <source>
        <dbReference type="Google" id="ProtNLM"/>
    </source>
</evidence>
<dbReference type="PANTHER" id="PTHR11099">
    <property type="entry name" value="VACUOLAR SORTING PROTEIN 35"/>
    <property type="match status" value="1"/>
</dbReference>
<evidence type="ECO:0000256" key="5">
    <source>
        <dbReference type="ARBA" id="ARBA00023136"/>
    </source>
</evidence>
<feature type="compositionally biased region" description="Acidic residues" evidence="6">
    <location>
        <begin position="91"/>
        <end position="197"/>
    </location>
</feature>
<evidence type="ECO:0000256" key="6">
    <source>
        <dbReference type="SAM" id="MobiDB-lite"/>
    </source>
</evidence>
<evidence type="ECO:0000313" key="7">
    <source>
        <dbReference type="EMBL" id="KAK2066765.1"/>
    </source>
</evidence>
<reference evidence="7" key="1">
    <citation type="journal article" date="2023" name="Mol. Plant Microbe Interact.">
        <title>Elucidating the Obligate Nature and Biological Capacity of an Invasive Fungal Corn Pathogen.</title>
        <authorList>
            <person name="MacCready J.S."/>
            <person name="Roggenkamp E.M."/>
            <person name="Gdanetz K."/>
            <person name="Chilvers M.I."/>
        </authorList>
    </citation>
    <scope>NUCLEOTIDE SEQUENCE</scope>
    <source>
        <strain evidence="7">PM02</strain>
    </source>
</reference>
<dbReference type="InterPro" id="IPR005378">
    <property type="entry name" value="Vps35"/>
</dbReference>
<keyword evidence="3" id="KW-0813">Transport</keyword>
<name>A0AAD9M900_9PEZI</name>
<organism evidence="7 8">
    <name type="scientific">Phyllachora maydis</name>
    <dbReference type="NCBI Taxonomy" id="1825666"/>
    <lineage>
        <taxon>Eukaryota</taxon>
        <taxon>Fungi</taxon>
        <taxon>Dikarya</taxon>
        <taxon>Ascomycota</taxon>
        <taxon>Pezizomycotina</taxon>
        <taxon>Sordariomycetes</taxon>
        <taxon>Sordariomycetidae</taxon>
        <taxon>Phyllachorales</taxon>
        <taxon>Phyllachoraceae</taxon>
        <taxon>Phyllachora</taxon>
    </lineage>
</organism>
<dbReference type="GO" id="GO:0030906">
    <property type="term" value="C:retromer, cargo-selective complex"/>
    <property type="evidence" value="ECO:0007669"/>
    <property type="project" value="InterPro"/>
</dbReference>
<dbReference type="FunFam" id="1.25.40.660:FF:000002">
    <property type="entry name" value="Vacuolar protein sorting-associated protein 35"/>
    <property type="match status" value="1"/>
</dbReference>
<dbReference type="GO" id="GO:0005770">
    <property type="term" value="C:late endosome"/>
    <property type="evidence" value="ECO:0007669"/>
    <property type="project" value="TreeGrafter"/>
</dbReference>
<evidence type="ECO:0000256" key="1">
    <source>
        <dbReference type="ARBA" id="ARBA00004170"/>
    </source>
</evidence>
<dbReference type="GO" id="GO:0005829">
    <property type="term" value="C:cytosol"/>
    <property type="evidence" value="ECO:0007669"/>
    <property type="project" value="GOC"/>
</dbReference>
<dbReference type="InterPro" id="IPR042491">
    <property type="entry name" value="Vps35_C"/>
</dbReference>
<keyword evidence="5" id="KW-0472">Membrane</keyword>
<proteinExistence type="inferred from homology"/>
<feature type="compositionally biased region" description="Low complexity" evidence="6">
    <location>
        <begin position="198"/>
        <end position="207"/>
    </location>
</feature>
<dbReference type="Proteomes" id="UP001217918">
    <property type="component" value="Unassembled WGS sequence"/>
</dbReference>
<feature type="region of interest" description="Disordered" evidence="6">
    <location>
        <begin position="612"/>
        <end position="665"/>
    </location>
</feature>
<evidence type="ECO:0000313" key="8">
    <source>
        <dbReference type="Proteomes" id="UP001217918"/>
    </source>
</evidence>
<keyword evidence="4" id="KW-0653">Protein transport</keyword>
<dbReference type="Gene3D" id="1.25.40.660">
    <property type="entry name" value="Vacuolar protein sorting-associated protein 35, helical subcomplex Vps35-C"/>
    <property type="match status" value="1"/>
</dbReference>
<dbReference type="Pfam" id="PF03635">
    <property type="entry name" value="Vps35"/>
    <property type="match status" value="1"/>
</dbReference>
<evidence type="ECO:0000256" key="2">
    <source>
        <dbReference type="ARBA" id="ARBA00006536"/>
    </source>
</evidence>
<feature type="compositionally biased region" description="Acidic residues" evidence="6">
    <location>
        <begin position="208"/>
        <end position="236"/>
    </location>
</feature>
<dbReference type="PANTHER" id="PTHR11099:SF0">
    <property type="entry name" value="VACUOLAR PROTEIN SORTING-ASSOCIATED PROTEIN 35"/>
    <property type="match status" value="1"/>
</dbReference>
<sequence>MGPSFLGHWREGDPLPNVLLPGHTYFVAAELAQKELEVFRDVVDKEGKSDWSIQMTVADCERKWKRSRQSGYRNILHGQFLMKDHFQIPPGDDDDDDGDDGDDDGDDGDDDDDGDGGDDDDNDDSDDDDNNDDDDNGSDNHDDDDGGDDDDNDDSDDDDNNDDDDNGSDNHDDDDGGDDDDNDNSDDHNNDDDDDDGSNNNNDNSNNDNDDGSDDDGGDDDGDDDDDDDGGDDDDDLSAHGPVELSVGIAALVVDRPSQCTYAPIRSRFDSQPTMSSPATLQEDQARLLEDALLAVRQQTALMRKCLDTPGKLMDALKCCSTLVSELRTSSLGPKQYYELYMAVFDALRYLSVHLRENHPVNHLADLYELVQYAGNIIPRLYLMITVGTAYMAVESAPVKELMKDMMDMSRGVQHPVRGLFLRYYLSGQARDFLPDGDSDGPEGNLQDSINFVLTNFVEMNKLWVRLQHQGHSREREQRTQERTELKLLVGSNIVRLSQLVDLSAYKNGILAPLLEQVVQCRDVLAQEYLLEVITQVFPDEFHLHTLDQFLAAVSRLNPHVNVKAIVIGLMDRLSSYAERESQNEPSLDREKLEEDALAALLSNTSVETVVSRFAAPPPKDEKQETLDANRDRDGEPSTTEPEPAPSLADTDATAVNGEEGGARKQRGIPDTIQLYKVFFGQVKNLVQVQHLPIQDTIALCVSLTNLALNIYPGRLDLVDQVLEYANTKVQEHVNSADLHSHPAQQTLLALLQAPLKRYVSIFTALSLPTYVPLFQSQTYPTRRAVAGEVARTLLSNRTRIATTAHLENVLEILKVLVKEGSQPPAGYPGVAPRGRSTETDDTLEEQGWLARIVHLLDGADNDTQFRLLQLTHRAYADGNERIRTTTPPLVTVGLQLARRYKVREHLADNTAAQLSALFKFLHGAVSTLYARVNGAGAAELALRLFCACGATTDACGLEEVAYEFFAQAFTVYEEAVSDSKAQFQAVCAIAGALHGTRRFGRENYDTLITKCAQHASKLLRKPDQCRAVYLASHLWWATPNAADGEDESTELYRDGKRVLECLQRALRVADSCMETATSIELFVEILDRYVYYFDQHNDSVTTKYLNGLIELIYSNLAGNQQDSASVEASRKHFLRTLEIIKTKEYEGVVLTPPK</sequence>
<comment type="caution">
    <text evidence="7">The sequence shown here is derived from an EMBL/GenBank/DDBJ whole genome shotgun (WGS) entry which is preliminary data.</text>
</comment>
<comment type="similarity">
    <text evidence="2">Belongs to the VPS35 family.</text>
</comment>
<dbReference type="AlphaFoldDB" id="A0AAD9M900"/>
<protein>
    <recommendedName>
        <fullName evidence="9">Vacuolar protein sorting-associated protein 35</fullName>
    </recommendedName>
</protein>
<evidence type="ECO:0000256" key="4">
    <source>
        <dbReference type="ARBA" id="ARBA00022927"/>
    </source>
</evidence>
<dbReference type="EMBL" id="JAQQPM010000001">
    <property type="protein sequence ID" value="KAK2066765.1"/>
    <property type="molecule type" value="Genomic_DNA"/>
</dbReference>
<gene>
    <name evidence="7" type="ORF">P8C59_000554</name>
</gene>
<feature type="compositionally biased region" description="Basic and acidic residues" evidence="6">
    <location>
        <begin position="619"/>
        <end position="636"/>
    </location>
</feature>
<accession>A0AAD9M900</accession>
<evidence type="ECO:0000256" key="3">
    <source>
        <dbReference type="ARBA" id="ARBA00022448"/>
    </source>
</evidence>
<dbReference type="GO" id="GO:0006886">
    <property type="term" value="P:intracellular protein transport"/>
    <property type="evidence" value="ECO:0007669"/>
    <property type="project" value="TreeGrafter"/>
</dbReference>
<feature type="region of interest" description="Disordered" evidence="6">
    <location>
        <begin position="85"/>
        <end position="241"/>
    </location>
</feature>
<comment type="subcellular location">
    <subcellularLocation>
        <location evidence="1">Membrane</location>
        <topology evidence="1">Peripheral membrane protein</topology>
    </subcellularLocation>
</comment>
<keyword evidence="8" id="KW-1185">Reference proteome</keyword>
<dbReference type="GO" id="GO:0042147">
    <property type="term" value="P:retrograde transport, endosome to Golgi"/>
    <property type="evidence" value="ECO:0007669"/>
    <property type="project" value="InterPro"/>
</dbReference>